<reference evidence="1 2" key="1">
    <citation type="submission" date="2018-10" db="EMBL/GenBank/DDBJ databases">
        <title>Draft genome sequence of Zhongshania sp. DSW25-10.</title>
        <authorList>
            <person name="Oh J."/>
        </authorList>
    </citation>
    <scope>NUCLEOTIDE SEQUENCE [LARGE SCALE GENOMIC DNA]</scope>
    <source>
        <strain evidence="1 2">DSW25-10</strain>
    </source>
</reference>
<gene>
    <name evidence="1" type="ORF">D0911_02220</name>
</gene>
<organism evidence="1 2">
    <name type="scientific">Zhongshania marina</name>
    <dbReference type="NCBI Taxonomy" id="2304603"/>
    <lineage>
        <taxon>Bacteria</taxon>
        <taxon>Pseudomonadati</taxon>
        <taxon>Pseudomonadota</taxon>
        <taxon>Gammaproteobacteria</taxon>
        <taxon>Cellvibrionales</taxon>
        <taxon>Spongiibacteraceae</taxon>
        <taxon>Zhongshania</taxon>
    </lineage>
</organism>
<name>A0ABX9W614_9GAMM</name>
<accession>A0ABX9W614</accession>
<dbReference type="Proteomes" id="UP000274695">
    <property type="component" value="Unassembled WGS sequence"/>
</dbReference>
<proteinExistence type="predicted"/>
<sequence>MVTGGSQENIAFAPSGRSLMGRAIGGGTPYEAYDVANQLSTPILNVNYTVHFVYFGSETDYKSNSYSNIKGAEYSAEVSVGQGVHVTPGSGIDFMRGVNSTFSHPNGAVHIKAPVVIPGGYDTSEDSTSGMQKAANVFSSVLGAVSGGTSSTKEISVVANPGEYKVKASAALTEANKRVLGALAAAR</sequence>
<comment type="caution">
    <text evidence="1">The sequence shown here is derived from an EMBL/GenBank/DDBJ whole genome shotgun (WGS) entry which is preliminary data.</text>
</comment>
<protein>
    <submittedName>
        <fullName evidence="1">Uncharacterized protein</fullName>
    </submittedName>
</protein>
<evidence type="ECO:0000313" key="1">
    <source>
        <dbReference type="EMBL" id="RNL67064.1"/>
    </source>
</evidence>
<keyword evidence="2" id="KW-1185">Reference proteome</keyword>
<evidence type="ECO:0000313" key="2">
    <source>
        <dbReference type="Proteomes" id="UP000274695"/>
    </source>
</evidence>
<dbReference type="EMBL" id="RHGB01000002">
    <property type="protein sequence ID" value="RNL67064.1"/>
    <property type="molecule type" value="Genomic_DNA"/>
</dbReference>